<dbReference type="InterPro" id="IPR003439">
    <property type="entry name" value="ABC_transporter-like_ATP-bd"/>
</dbReference>
<evidence type="ECO:0000313" key="6">
    <source>
        <dbReference type="Proteomes" id="UP000619295"/>
    </source>
</evidence>
<reference evidence="5" key="1">
    <citation type="submission" date="2020-09" db="EMBL/GenBank/DDBJ databases">
        <title>Bosea spartocytisi sp. nov. a root nodule endophyte of Spartocytisus supranubius in the high mountain ecosystem fo the Teide National Park (Canary Islands, Spain).</title>
        <authorList>
            <person name="Pulido-Suarez L."/>
            <person name="Peix A."/>
            <person name="Igual J.M."/>
            <person name="Socas-Perez N."/>
            <person name="Velazquez E."/>
            <person name="Flores-Felix J.D."/>
            <person name="Leon-Barrios M."/>
        </authorList>
    </citation>
    <scope>NUCLEOTIDE SEQUENCE</scope>
    <source>
        <strain evidence="5">SSUT16</strain>
    </source>
</reference>
<feature type="domain" description="ABC transporter" evidence="4">
    <location>
        <begin position="15"/>
        <end position="250"/>
    </location>
</feature>
<keyword evidence="2" id="KW-0547">Nucleotide-binding</keyword>
<evidence type="ECO:0000259" key="4">
    <source>
        <dbReference type="PROSITE" id="PS50893"/>
    </source>
</evidence>
<comment type="similarity">
    <text evidence="1">Belongs to the ABC transporter superfamily.</text>
</comment>
<dbReference type="InterPro" id="IPR027417">
    <property type="entry name" value="P-loop_NTPase"/>
</dbReference>
<dbReference type="CDD" id="cd03216">
    <property type="entry name" value="ABC_Carb_Monos_I"/>
    <property type="match status" value="1"/>
</dbReference>
<dbReference type="PANTHER" id="PTHR43790">
    <property type="entry name" value="CARBOHYDRATE TRANSPORT ATP-BINDING PROTEIN MG119-RELATED"/>
    <property type="match status" value="1"/>
</dbReference>
<dbReference type="InterPro" id="IPR050107">
    <property type="entry name" value="ABC_carbohydrate_import_ATPase"/>
</dbReference>
<gene>
    <name evidence="5" type="ORF">IED13_14520</name>
</gene>
<evidence type="ECO:0000256" key="2">
    <source>
        <dbReference type="ARBA" id="ARBA00022741"/>
    </source>
</evidence>
<keyword evidence="3 5" id="KW-0067">ATP-binding</keyword>
<dbReference type="AlphaFoldDB" id="A0A927EBH6"/>
<dbReference type="Proteomes" id="UP000619295">
    <property type="component" value="Unassembled WGS sequence"/>
</dbReference>
<dbReference type="SMART" id="SM00382">
    <property type="entry name" value="AAA"/>
    <property type="match status" value="1"/>
</dbReference>
<feature type="domain" description="ABC transporter" evidence="4">
    <location>
        <begin position="272"/>
        <end position="517"/>
    </location>
</feature>
<evidence type="ECO:0000256" key="1">
    <source>
        <dbReference type="ARBA" id="ARBA00005417"/>
    </source>
</evidence>
<dbReference type="InterPro" id="IPR003593">
    <property type="entry name" value="AAA+_ATPase"/>
</dbReference>
<dbReference type="PROSITE" id="PS00211">
    <property type="entry name" value="ABC_TRANSPORTER_1"/>
    <property type="match status" value="1"/>
</dbReference>
<dbReference type="Gene3D" id="3.40.50.300">
    <property type="entry name" value="P-loop containing nucleotide triphosphate hydrolases"/>
    <property type="match status" value="2"/>
</dbReference>
<comment type="caution">
    <text evidence="5">The sequence shown here is derived from an EMBL/GenBank/DDBJ whole genome shotgun (WGS) entry which is preliminary data.</text>
</comment>
<dbReference type="SUPFAM" id="SSF52540">
    <property type="entry name" value="P-loop containing nucleoside triphosphate hydrolases"/>
    <property type="match status" value="2"/>
</dbReference>
<dbReference type="InterPro" id="IPR017871">
    <property type="entry name" value="ABC_transporter-like_CS"/>
</dbReference>
<accession>A0A927EBH6</accession>
<dbReference type="CDD" id="cd03215">
    <property type="entry name" value="ABC_Carb_Monos_II"/>
    <property type="match status" value="1"/>
</dbReference>
<evidence type="ECO:0000313" key="5">
    <source>
        <dbReference type="EMBL" id="MBD3846920.1"/>
    </source>
</evidence>
<dbReference type="PROSITE" id="PS50893">
    <property type="entry name" value="ABC_TRANSPORTER_2"/>
    <property type="match status" value="2"/>
</dbReference>
<dbReference type="GO" id="GO:0016887">
    <property type="term" value="F:ATP hydrolysis activity"/>
    <property type="evidence" value="ECO:0007669"/>
    <property type="project" value="InterPro"/>
</dbReference>
<protein>
    <submittedName>
        <fullName evidence="5">ABC transporter ATP-binding protein</fullName>
    </submittedName>
</protein>
<name>A0A927EBH6_9HYPH</name>
<dbReference type="EMBL" id="JACXWY010000008">
    <property type="protein sequence ID" value="MBD3846920.1"/>
    <property type="molecule type" value="Genomic_DNA"/>
</dbReference>
<keyword evidence="6" id="KW-1185">Reference proteome</keyword>
<dbReference type="GO" id="GO:0005524">
    <property type="term" value="F:ATP binding"/>
    <property type="evidence" value="ECO:0007669"/>
    <property type="project" value="UniProtKB-KW"/>
</dbReference>
<dbReference type="Pfam" id="PF00005">
    <property type="entry name" value="ABC_tran"/>
    <property type="match status" value="2"/>
</dbReference>
<proteinExistence type="inferred from homology"/>
<evidence type="ECO:0000256" key="3">
    <source>
        <dbReference type="ARBA" id="ARBA00022840"/>
    </source>
</evidence>
<organism evidence="5 6">
    <name type="scientific">Bosea spartocytisi</name>
    <dbReference type="NCBI Taxonomy" id="2773451"/>
    <lineage>
        <taxon>Bacteria</taxon>
        <taxon>Pseudomonadati</taxon>
        <taxon>Pseudomonadota</taxon>
        <taxon>Alphaproteobacteria</taxon>
        <taxon>Hyphomicrobiales</taxon>
        <taxon>Boseaceae</taxon>
        <taxon>Bosea</taxon>
    </lineage>
</organism>
<dbReference type="PANTHER" id="PTHR43790:SF4">
    <property type="entry name" value="GUANOSINE IMPORT ATP-BINDING PROTEIN NUPO"/>
    <property type="match status" value="1"/>
</dbReference>
<sequence>MPEAFTIPAAGGAALEAIGLSKRFGAFQALDRVSLKVPAGEFHALLGENGAGKSTLVKCLMGFHRADEGEVLLDGREARIRNPREAQALGLGMVYQHFTLVPSLTGAENLVIARRNAPAVIDWAAERRRLDAFLDRTPFSVPLDRNVGALSAGERQKLEILKLLYLDQRFMILDEPTSVLTPAEADEMLGHLKAMAERGEITVLMITHKFREVKAFADAVTILRHGRIAGSGRGLTTREMAAMMVGEAPGPDKGKAVQPLRREMPRSHEPALELAGLFAEDGDGRPALRGVSLKVAAGEIVGLAGVSGNGQNALVEACCGQRPLTDGQIFVNGRDFVPMRRAFDEAGMFVVPEEPLRNAAVFGMSIADNIAFRRFEKPPLSRRGWWLDRRAISAAGRELMARFRVAGPSPDAPIGALSGGNVQRAVLARELSSERISVLVVANPCFGLDFASAADIRARIVEARNNGAAVLLVSEDLDEVLELADTVAVISNGRITYKAPIAHVDRGSLGVYLAGGSDG</sequence>